<comment type="caution">
    <text evidence="3">The sequence shown here is derived from an EMBL/GenBank/DDBJ whole genome shotgun (WGS) entry which is preliminary data.</text>
</comment>
<protein>
    <submittedName>
        <fullName evidence="3">Uncharacterized protein</fullName>
    </submittedName>
</protein>
<evidence type="ECO:0000313" key="3">
    <source>
        <dbReference type="EMBL" id="KAK1262319.1"/>
    </source>
</evidence>
<proteinExistence type="predicted"/>
<dbReference type="PANTHER" id="PTHR34554:SF1">
    <property type="entry name" value="ALANINE-TRNA LIGASE"/>
    <property type="match status" value="1"/>
</dbReference>
<feature type="region of interest" description="Disordered" evidence="2">
    <location>
        <begin position="1"/>
        <end position="54"/>
    </location>
</feature>
<keyword evidence="4" id="KW-1185">Reference proteome</keyword>
<reference evidence="3" key="1">
    <citation type="journal article" date="2023" name="Nat. Commun.">
        <title>Diploid and tetraploid genomes of Acorus and the evolution of monocots.</title>
        <authorList>
            <person name="Ma L."/>
            <person name="Liu K.W."/>
            <person name="Li Z."/>
            <person name="Hsiao Y.Y."/>
            <person name="Qi Y."/>
            <person name="Fu T."/>
            <person name="Tang G.D."/>
            <person name="Zhang D."/>
            <person name="Sun W.H."/>
            <person name="Liu D.K."/>
            <person name="Li Y."/>
            <person name="Chen G.Z."/>
            <person name="Liu X.D."/>
            <person name="Liao X.Y."/>
            <person name="Jiang Y.T."/>
            <person name="Yu X."/>
            <person name="Hao Y."/>
            <person name="Huang J."/>
            <person name="Zhao X.W."/>
            <person name="Ke S."/>
            <person name="Chen Y.Y."/>
            <person name="Wu W.L."/>
            <person name="Hsu J.L."/>
            <person name="Lin Y.F."/>
            <person name="Huang M.D."/>
            <person name="Li C.Y."/>
            <person name="Huang L."/>
            <person name="Wang Z.W."/>
            <person name="Zhao X."/>
            <person name="Zhong W.Y."/>
            <person name="Peng D.H."/>
            <person name="Ahmad S."/>
            <person name="Lan S."/>
            <person name="Zhang J.S."/>
            <person name="Tsai W.C."/>
            <person name="Van de Peer Y."/>
            <person name="Liu Z.J."/>
        </authorList>
    </citation>
    <scope>NUCLEOTIDE SEQUENCE</scope>
    <source>
        <strain evidence="3">SCP</strain>
    </source>
</reference>
<dbReference type="EMBL" id="JAUJYN010000010">
    <property type="protein sequence ID" value="KAK1262319.1"/>
    <property type="molecule type" value="Genomic_DNA"/>
</dbReference>
<accession>A0AAV9ADJ5</accession>
<gene>
    <name evidence="3" type="ORF">QJS04_geneDACA021629</name>
</gene>
<reference evidence="3" key="2">
    <citation type="submission" date="2023-06" db="EMBL/GenBank/DDBJ databases">
        <authorList>
            <person name="Ma L."/>
            <person name="Liu K.-W."/>
            <person name="Li Z."/>
            <person name="Hsiao Y.-Y."/>
            <person name="Qi Y."/>
            <person name="Fu T."/>
            <person name="Tang G."/>
            <person name="Zhang D."/>
            <person name="Sun W.-H."/>
            <person name="Liu D.-K."/>
            <person name="Li Y."/>
            <person name="Chen G.-Z."/>
            <person name="Liu X.-D."/>
            <person name="Liao X.-Y."/>
            <person name="Jiang Y.-T."/>
            <person name="Yu X."/>
            <person name="Hao Y."/>
            <person name="Huang J."/>
            <person name="Zhao X.-W."/>
            <person name="Ke S."/>
            <person name="Chen Y.-Y."/>
            <person name="Wu W.-L."/>
            <person name="Hsu J.-L."/>
            <person name="Lin Y.-F."/>
            <person name="Huang M.-D."/>
            <person name="Li C.-Y."/>
            <person name="Huang L."/>
            <person name="Wang Z.-W."/>
            <person name="Zhao X."/>
            <person name="Zhong W.-Y."/>
            <person name="Peng D.-H."/>
            <person name="Ahmad S."/>
            <person name="Lan S."/>
            <person name="Zhang J.-S."/>
            <person name="Tsai W.-C."/>
            <person name="Van De Peer Y."/>
            <person name="Liu Z.-J."/>
        </authorList>
    </citation>
    <scope>NUCLEOTIDE SEQUENCE</scope>
    <source>
        <strain evidence="3">SCP</strain>
        <tissue evidence="3">Leaves</tissue>
    </source>
</reference>
<evidence type="ECO:0000256" key="2">
    <source>
        <dbReference type="SAM" id="MobiDB-lite"/>
    </source>
</evidence>
<organism evidence="3 4">
    <name type="scientific">Acorus gramineus</name>
    <name type="common">Dwarf sweet flag</name>
    <dbReference type="NCBI Taxonomy" id="55184"/>
    <lineage>
        <taxon>Eukaryota</taxon>
        <taxon>Viridiplantae</taxon>
        <taxon>Streptophyta</taxon>
        <taxon>Embryophyta</taxon>
        <taxon>Tracheophyta</taxon>
        <taxon>Spermatophyta</taxon>
        <taxon>Magnoliopsida</taxon>
        <taxon>Liliopsida</taxon>
        <taxon>Acoraceae</taxon>
        <taxon>Acorus</taxon>
    </lineage>
</organism>
<dbReference type="Proteomes" id="UP001179952">
    <property type="component" value="Unassembled WGS sequence"/>
</dbReference>
<dbReference type="PANTHER" id="PTHR34554">
    <property type="entry name" value="RGS1-HXK1-INTERACTING PROTEIN 1"/>
    <property type="match status" value="1"/>
</dbReference>
<feature type="coiled-coil region" evidence="1">
    <location>
        <begin position="185"/>
        <end position="219"/>
    </location>
</feature>
<keyword evidence="1" id="KW-0175">Coiled coil</keyword>
<sequence length="298" mass="33463">MDRPKFHFFDGPNELLRREEEEEEKNSHFGSPPRPKMAAVGDAGHESGTPRRGETAADKILVEAREEVAPFVDYAVERALSLKQTLQSITDSSIQIAGSRIAEIRSTSSAHLNQTLEELRTVKEKYDELEDVFFGKIKEGVFAAYTHPALSCGIAVGLGILVPRNSRRYLYHNTLRLFMREESMISRANDEMKNLQGSINKIKQHIDLWENSAKNAQEEFERGRTKLRQSGLQIQNAIHSVHQIEKKARGLKELLGDLPAQNAANLQKQVSSLAKEAKKERCALSTAVSKITNYGIPI</sequence>
<feature type="compositionally biased region" description="Basic and acidic residues" evidence="2">
    <location>
        <begin position="43"/>
        <end position="54"/>
    </location>
</feature>
<evidence type="ECO:0000313" key="4">
    <source>
        <dbReference type="Proteomes" id="UP001179952"/>
    </source>
</evidence>
<name>A0AAV9ADJ5_ACOGR</name>
<evidence type="ECO:0000256" key="1">
    <source>
        <dbReference type="SAM" id="Coils"/>
    </source>
</evidence>
<dbReference type="InterPro" id="IPR053284">
    <property type="entry name" value="RGS1-HXK1_interactor"/>
</dbReference>
<dbReference type="AlphaFoldDB" id="A0AAV9ADJ5"/>